<dbReference type="InterPro" id="IPR000683">
    <property type="entry name" value="Gfo/Idh/MocA-like_OxRdtase_N"/>
</dbReference>
<protein>
    <recommendedName>
        <fullName evidence="1">Gfo/Idh/MocA-like oxidoreductase N-terminal domain-containing protein</fullName>
    </recommendedName>
</protein>
<dbReference type="Pfam" id="PF01408">
    <property type="entry name" value="GFO_IDH_MocA"/>
    <property type="match status" value="1"/>
</dbReference>
<dbReference type="InterPro" id="IPR036291">
    <property type="entry name" value="NAD(P)-bd_dom_sf"/>
</dbReference>
<feature type="non-terminal residue" evidence="2">
    <location>
        <position position="201"/>
    </location>
</feature>
<dbReference type="Gene3D" id="3.40.50.720">
    <property type="entry name" value="NAD(P)-binding Rossmann-like Domain"/>
    <property type="match status" value="1"/>
</dbReference>
<dbReference type="PROSITE" id="PS51318">
    <property type="entry name" value="TAT"/>
    <property type="match status" value="1"/>
</dbReference>
<dbReference type="InterPro" id="IPR006311">
    <property type="entry name" value="TAT_signal"/>
</dbReference>
<dbReference type="PANTHER" id="PTHR43818">
    <property type="entry name" value="BCDNA.GH03377"/>
    <property type="match status" value="1"/>
</dbReference>
<dbReference type="EMBL" id="UINC01050545">
    <property type="protein sequence ID" value="SVB63627.1"/>
    <property type="molecule type" value="Genomic_DNA"/>
</dbReference>
<name>A0A382FNE1_9ZZZZ</name>
<feature type="domain" description="Gfo/Idh/MocA-like oxidoreductase N-terminal" evidence="1">
    <location>
        <begin position="38"/>
        <end position="171"/>
    </location>
</feature>
<gene>
    <name evidence="2" type="ORF">METZ01_LOCUS216481</name>
</gene>
<organism evidence="2">
    <name type="scientific">marine metagenome</name>
    <dbReference type="NCBI Taxonomy" id="408172"/>
    <lineage>
        <taxon>unclassified sequences</taxon>
        <taxon>metagenomes</taxon>
        <taxon>ecological metagenomes</taxon>
    </lineage>
</organism>
<reference evidence="2" key="1">
    <citation type="submission" date="2018-05" db="EMBL/GenBank/DDBJ databases">
        <authorList>
            <person name="Lanie J.A."/>
            <person name="Ng W.-L."/>
            <person name="Kazmierczak K.M."/>
            <person name="Andrzejewski T.M."/>
            <person name="Davidsen T.M."/>
            <person name="Wayne K.J."/>
            <person name="Tettelin H."/>
            <person name="Glass J.I."/>
            <person name="Rusch D."/>
            <person name="Podicherti R."/>
            <person name="Tsui H.-C.T."/>
            <person name="Winkler M.E."/>
        </authorList>
    </citation>
    <scope>NUCLEOTIDE SEQUENCE</scope>
</reference>
<dbReference type="GO" id="GO:0000166">
    <property type="term" value="F:nucleotide binding"/>
    <property type="evidence" value="ECO:0007669"/>
    <property type="project" value="InterPro"/>
</dbReference>
<proteinExistence type="predicted"/>
<dbReference type="SUPFAM" id="SSF51735">
    <property type="entry name" value="NAD(P)-binding Rossmann-fold domains"/>
    <property type="match status" value="1"/>
</dbReference>
<dbReference type="InterPro" id="IPR050463">
    <property type="entry name" value="Gfo/Idh/MocA_oxidrdct_glycsds"/>
</dbReference>
<accession>A0A382FNE1</accession>
<dbReference type="AlphaFoldDB" id="A0A382FNE1"/>
<evidence type="ECO:0000313" key="2">
    <source>
        <dbReference type="EMBL" id="SVB63627.1"/>
    </source>
</evidence>
<dbReference type="PANTHER" id="PTHR43818:SF5">
    <property type="entry name" value="OXIDOREDUCTASE FAMILY PROTEIN"/>
    <property type="match status" value="1"/>
</dbReference>
<evidence type="ECO:0000259" key="1">
    <source>
        <dbReference type="Pfam" id="PF01408"/>
    </source>
</evidence>
<sequence length="201" mass="21862">MKNTGRRKFLKTSSTVVAGSTLLSSSPFISIGKSQSELKIGLVGCGGRGTGAAYEALKASPAVKLVAMGETFEDRLSSAYQRLKSSFKDQVNVPEDCKLVGFDAYQKVIEKCDAVLLATPPPFRPIHFEAAVNADKHVFLEKPLFVDIPGYHKVIQTNEIAKQKGLNVAVGLQLRFDIGFQQMIEKIKEGTIGPVNSLNVY</sequence>